<protein>
    <submittedName>
        <fullName evidence="2">Peptidase propeptide and YPEB domain-containing protein</fullName>
    </submittedName>
</protein>
<organism evidence="2 3">
    <name type="scientific">Nitrosomonas communis</name>
    <dbReference type="NCBI Taxonomy" id="44574"/>
    <lineage>
        <taxon>Bacteria</taxon>
        <taxon>Pseudomonadati</taxon>
        <taxon>Pseudomonadota</taxon>
        <taxon>Betaproteobacteria</taxon>
        <taxon>Nitrosomonadales</taxon>
        <taxon>Nitrosomonadaceae</taxon>
        <taxon>Nitrosomonas</taxon>
    </lineage>
</organism>
<proteinExistence type="predicted"/>
<name>A0A1H2VQ79_9PROT</name>
<keyword evidence="1" id="KW-0732">Signal</keyword>
<evidence type="ECO:0000313" key="2">
    <source>
        <dbReference type="EMBL" id="SDW70428.1"/>
    </source>
</evidence>
<dbReference type="SUPFAM" id="SSF160574">
    <property type="entry name" value="BT0923-like"/>
    <property type="match status" value="1"/>
</dbReference>
<accession>A0A1H2VQ79</accession>
<dbReference type="Gene3D" id="3.30.505.20">
    <property type="match status" value="1"/>
</dbReference>
<dbReference type="EMBL" id="FNNH01000023">
    <property type="protein sequence ID" value="SDW70428.1"/>
    <property type="molecule type" value="Genomic_DNA"/>
</dbReference>
<sequence length="98" mass="10965">MNVKNLTLLSLLTLLFATSSFAGLFDEKVEMSQVPEKVQQAITQNAQGGTIQKVEKGTMKKKVVIYEATVKKPDGKEIEIKVEEDGTLVKMEDAHWLR</sequence>
<dbReference type="RefSeq" id="WP_074667205.1">
    <property type="nucleotide sequence ID" value="NZ_FNNH01000023.1"/>
</dbReference>
<reference evidence="2 3" key="1">
    <citation type="submission" date="2016-10" db="EMBL/GenBank/DDBJ databases">
        <authorList>
            <person name="de Groot N.N."/>
        </authorList>
    </citation>
    <scope>NUCLEOTIDE SEQUENCE [LARGE SCALE GENOMIC DNA]</scope>
    <source>
        <strain evidence="2 3">Nm110</strain>
    </source>
</reference>
<dbReference type="Proteomes" id="UP000183454">
    <property type="component" value="Unassembled WGS sequence"/>
</dbReference>
<dbReference type="AlphaFoldDB" id="A0A1H2VQ79"/>
<evidence type="ECO:0000256" key="1">
    <source>
        <dbReference type="SAM" id="SignalP"/>
    </source>
</evidence>
<evidence type="ECO:0000313" key="3">
    <source>
        <dbReference type="Proteomes" id="UP000183454"/>
    </source>
</evidence>
<feature type="signal peptide" evidence="1">
    <location>
        <begin position="1"/>
        <end position="22"/>
    </location>
</feature>
<gene>
    <name evidence="2" type="ORF">SAMN05421882_102335</name>
</gene>
<feature type="chain" id="PRO_5010158210" evidence="1">
    <location>
        <begin position="23"/>
        <end position="98"/>
    </location>
</feature>